<dbReference type="InterPro" id="IPR036034">
    <property type="entry name" value="PDZ_sf"/>
</dbReference>
<dbReference type="FunFam" id="3.10.20.90:FF:000031">
    <property type="entry name" value="Partitioning defective 6 homolog alpha"/>
    <property type="match status" value="1"/>
</dbReference>
<feature type="domain" description="PB1" evidence="3">
    <location>
        <begin position="85"/>
        <end position="166"/>
    </location>
</feature>
<protein>
    <submittedName>
        <fullName evidence="5">PB1 domain-containing protein</fullName>
    </submittedName>
</protein>
<accession>A0A915K2M4</accession>
<evidence type="ECO:0000313" key="5">
    <source>
        <dbReference type="WBParaSite" id="nRc.2.0.1.t32944-RA"/>
    </source>
</evidence>
<dbReference type="AlphaFoldDB" id="A0A915K2M4"/>
<dbReference type="Proteomes" id="UP000887565">
    <property type="component" value="Unplaced"/>
</dbReference>
<feature type="region of interest" description="Disordered" evidence="1">
    <location>
        <begin position="28"/>
        <end position="68"/>
    </location>
</feature>
<dbReference type="InterPro" id="IPR053793">
    <property type="entry name" value="PB1-like"/>
</dbReference>
<dbReference type="PANTHER" id="PTHR14102:SF11">
    <property type="entry name" value="LD29223P"/>
    <property type="match status" value="1"/>
</dbReference>
<dbReference type="Gene3D" id="2.30.42.10">
    <property type="match status" value="1"/>
</dbReference>
<dbReference type="PANTHER" id="PTHR14102">
    <property type="entry name" value="PAR-6-RELATED"/>
    <property type="match status" value="1"/>
</dbReference>
<dbReference type="InterPro" id="IPR000270">
    <property type="entry name" value="PB1_dom"/>
</dbReference>
<dbReference type="Pfam" id="PF00564">
    <property type="entry name" value="PB1"/>
    <property type="match status" value="1"/>
</dbReference>
<keyword evidence="2" id="KW-0812">Transmembrane</keyword>
<dbReference type="GO" id="GO:0007098">
    <property type="term" value="P:centrosome cycle"/>
    <property type="evidence" value="ECO:0007669"/>
    <property type="project" value="TreeGrafter"/>
</dbReference>
<evidence type="ECO:0000313" key="4">
    <source>
        <dbReference type="Proteomes" id="UP000887565"/>
    </source>
</evidence>
<dbReference type="InterPro" id="IPR051741">
    <property type="entry name" value="PAR6_homolog"/>
</dbReference>
<sequence>MSIDKAIYEMDYRLMQLHMSVATKPYYAPSQTSSGSSGGGGIRGSIKSSGSGVNSKFRSSLSNPLSQNNNNCRKSAALSMTCDDLIEIKSKFDAEFRRFSISRSSCIHDMKSFRKLVENLHNLTNVPFTLCYTDMHGDLLPINNDENFKKALESARPVLRMLVQRKGESLEERYGYGTTDSLKKRNRISRFLGNVGAGGLVPVVGGAASLLIAAAPPRQYDISMPQDFRQVSAIIDVDVVPETHRRVRLCKHGSDKPLGFYIRDGTSVRVTSQVQTKLDFLTMLEFLAYKFKATLWKFLFNRGIKNLFQRCLSIGIRNYKIFEHVTARSAASKWD</sequence>
<keyword evidence="4" id="KW-1185">Reference proteome</keyword>
<dbReference type="SUPFAM" id="SSF54277">
    <property type="entry name" value="CAD &amp; PB1 domains"/>
    <property type="match status" value="1"/>
</dbReference>
<reference evidence="5" key="1">
    <citation type="submission" date="2022-11" db="UniProtKB">
        <authorList>
            <consortium name="WormBaseParasite"/>
        </authorList>
    </citation>
    <scope>IDENTIFICATION</scope>
</reference>
<evidence type="ECO:0000256" key="2">
    <source>
        <dbReference type="SAM" id="Phobius"/>
    </source>
</evidence>
<dbReference type="PROSITE" id="PS51745">
    <property type="entry name" value="PB1"/>
    <property type="match status" value="1"/>
</dbReference>
<keyword evidence="2" id="KW-1133">Transmembrane helix</keyword>
<feature type="transmembrane region" description="Helical" evidence="2">
    <location>
        <begin position="191"/>
        <end position="215"/>
    </location>
</feature>
<proteinExistence type="predicted"/>
<evidence type="ECO:0000256" key="1">
    <source>
        <dbReference type="SAM" id="MobiDB-lite"/>
    </source>
</evidence>
<feature type="compositionally biased region" description="Low complexity" evidence="1">
    <location>
        <begin position="59"/>
        <end position="68"/>
    </location>
</feature>
<dbReference type="WBParaSite" id="nRc.2.0.1.t32944-RA">
    <property type="protein sequence ID" value="nRc.2.0.1.t32944-RA"/>
    <property type="gene ID" value="nRc.2.0.1.g32944"/>
</dbReference>
<keyword evidence="2" id="KW-0472">Membrane</keyword>
<dbReference type="SMART" id="SM00666">
    <property type="entry name" value="PB1"/>
    <property type="match status" value="1"/>
</dbReference>
<organism evidence="4 5">
    <name type="scientific">Romanomermis culicivorax</name>
    <name type="common">Nematode worm</name>
    <dbReference type="NCBI Taxonomy" id="13658"/>
    <lineage>
        <taxon>Eukaryota</taxon>
        <taxon>Metazoa</taxon>
        <taxon>Ecdysozoa</taxon>
        <taxon>Nematoda</taxon>
        <taxon>Enoplea</taxon>
        <taxon>Dorylaimia</taxon>
        <taxon>Mermithida</taxon>
        <taxon>Mermithoidea</taxon>
        <taxon>Mermithidae</taxon>
        <taxon>Romanomermis</taxon>
    </lineage>
</organism>
<dbReference type="Gene3D" id="3.10.20.90">
    <property type="entry name" value="Phosphatidylinositol 3-kinase Catalytic Subunit, Chain A, domain 1"/>
    <property type="match status" value="1"/>
</dbReference>
<name>A0A915K2M4_ROMCU</name>
<evidence type="ECO:0000259" key="3">
    <source>
        <dbReference type="PROSITE" id="PS51745"/>
    </source>
</evidence>